<gene>
    <name evidence="5" type="ORF">ENP47_12350</name>
</gene>
<proteinExistence type="predicted"/>
<dbReference type="GO" id="GO:0005524">
    <property type="term" value="F:ATP binding"/>
    <property type="evidence" value="ECO:0007669"/>
    <property type="project" value="UniProtKB-KW"/>
</dbReference>
<evidence type="ECO:0000256" key="1">
    <source>
        <dbReference type="ARBA" id="ARBA00022741"/>
    </source>
</evidence>
<keyword evidence="2" id="KW-0378">Hydrolase</keyword>
<keyword evidence="5" id="KW-0808">Transferase</keyword>
<dbReference type="SMART" id="SM00797">
    <property type="entry name" value="AHS2"/>
    <property type="match status" value="1"/>
</dbReference>
<sequence>MLEVRNGGFETTVQDYPGRIGMLSLGFAPAGPMDDYAFRFANVLVGNPPGTAGLEITAGGLVIAFEDERAIAVCGADMGARLNGQPLELWRSYLVRAGDILEFDYLQGPGFRTYLAVSGGIDVPPVLGSRATYLPGAIGGFEGRKLQAGDRLPLGEPLTDPAQAAGRRVPASLIPSYPGYNEVWEVEATRGPQADPDYMTAEDMAFFFSHHWKLDAASNRTGYRLDIHKWQWARESGGAGGGHPSNILDNGYPVGAVNVCGDQPIILCIDGPTLGGFICNAVVAKAAMWKLGQMVPGWSYIRFKEVTLEEAITLLKQQDETIHESNLERS</sequence>
<dbReference type="Gene3D" id="2.40.100.10">
    <property type="entry name" value="Cyclophilin-like"/>
    <property type="match status" value="1"/>
</dbReference>
<dbReference type="EMBL" id="DSJL01000011">
    <property type="protein sequence ID" value="HEF66369.1"/>
    <property type="molecule type" value="Genomic_DNA"/>
</dbReference>
<keyword evidence="1" id="KW-0547">Nucleotide-binding</keyword>
<evidence type="ECO:0000256" key="2">
    <source>
        <dbReference type="ARBA" id="ARBA00022801"/>
    </source>
</evidence>
<dbReference type="NCBIfam" id="TIGR00724">
    <property type="entry name" value="urea_amlyse_rel"/>
    <property type="match status" value="1"/>
</dbReference>
<evidence type="ECO:0000313" key="5">
    <source>
        <dbReference type="EMBL" id="HEF66369.1"/>
    </source>
</evidence>
<dbReference type="PANTHER" id="PTHR43309">
    <property type="entry name" value="5-OXOPROLINASE SUBUNIT C"/>
    <property type="match status" value="1"/>
</dbReference>
<evidence type="ECO:0000259" key="4">
    <source>
        <dbReference type="SMART" id="SM00797"/>
    </source>
</evidence>
<accession>A0A7C1FRU4</accession>
<dbReference type="InterPro" id="IPR052708">
    <property type="entry name" value="PxpC"/>
</dbReference>
<protein>
    <submittedName>
        <fullName evidence="5">Biotin-dependent carboxyltransferase</fullName>
    </submittedName>
</protein>
<reference evidence="5" key="1">
    <citation type="journal article" date="2020" name="mSystems">
        <title>Genome- and Community-Level Interaction Insights into Carbon Utilization and Element Cycling Functions of Hydrothermarchaeota in Hydrothermal Sediment.</title>
        <authorList>
            <person name="Zhou Z."/>
            <person name="Liu Y."/>
            <person name="Xu W."/>
            <person name="Pan J."/>
            <person name="Luo Z.H."/>
            <person name="Li M."/>
        </authorList>
    </citation>
    <scope>NUCLEOTIDE SEQUENCE [LARGE SCALE GENOMIC DNA]</scope>
    <source>
        <strain evidence="5">SpSt-222</strain>
    </source>
</reference>
<dbReference type="InterPro" id="IPR003778">
    <property type="entry name" value="CT_A_B"/>
</dbReference>
<dbReference type="InterPro" id="IPR029000">
    <property type="entry name" value="Cyclophilin-like_dom_sf"/>
</dbReference>
<name>A0A7C1FRU4_THERO</name>
<dbReference type="GO" id="GO:0016740">
    <property type="term" value="F:transferase activity"/>
    <property type="evidence" value="ECO:0007669"/>
    <property type="project" value="UniProtKB-KW"/>
</dbReference>
<feature type="domain" description="Carboxyltransferase" evidence="4">
    <location>
        <begin position="24"/>
        <end position="321"/>
    </location>
</feature>
<organism evidence="5">
    <name type="scientific">Thermomicrobium roseum</name>
    <dbReference type="NCBI Taxonomy" id="500"/>
    <lineage>
        <taxon>Bacteria</taxon>
        <taxon>Pseudomonadati</taxon>
        <taxon>Thermomicrobiota</taxon>
        <taxon>Thermomicrobia</taxon>
        <taxon>Thermomicrobiales</taxon>
        <taxon>Thermomicrobiaceae</taxon>
        <taxon>Thermomicrobium</taxon>
    </lineage>
</organism>
<dbReference type="Pfam" id="PF02626">
    <property type="entry name" value="CT_A_B"/>
    <property type="match status" value="1"/>
</dbReference>
<comment type="caution">
    <text evidence="5">The sequence shown here is derived from an EMBL/GenBank/DDBJ whole genome shotgun (WGS) entry which is preliminary data.</text>
</comment>
<dbReference type="PANTHER" id="PTHR43309:SF3">
    <property type="entry name" value="5-OXOPROLINASE SUBUNIT C"/>
    <property type="match status" value="1"/>
</dbReference>
<dbReference type="GO" id="GO:0016787">
    <property type="term" value="F:hydrolase activity"/>
    <property type="evidence" value="ECO:0007669"/>
    <property type="project" value="UniProtKB-KW"/>
</dbReference>
<dbReference type="AlphaFoldDB" id="A0A7C1FRU4"/>
<keyword evidence="3" id="KW-0067">ATP-binding</keyword>
<evidence type="ECO:0000256" key="3">
    <source>
        <dbReference type="ARBA" id="ARBA00022840"/>
    </source>
</evidence>
<dbReference type="SUPFAM" id="SSF50891">
    <property type="entry name" value="Cyclophilin-like"/>
    <property type="match status" value="1"/>
</dbReference>